<name>A0A388M4C5_CHABU</name>
<dbReference type="Gene3D" id="1.10.1540.10">
    <property type="entry name" value="BEACH domain"/>
    <property type="match status" value="1"/>
</dbReference>
<gene>
    <name evidence="3" type="ORF">CBR_g49230</name>
</gene>
<dbReference type="Pfam" id="PF02138">
    <property type="entry name" value="Beach"/>
    <property type="match status" value="1"/>
</dbReference>
<dbReference type="Proteomes" id="UP000265515">
    <property type="component" value="Unassembled WGS sequence"/>
</dbReference>
<dbReference type="AlphaFoldDB" id="A0A388M4C5"/>
<dbReference type="InterPro" id="IPR000409">
    <property type="entry name" value="BEACH_dom"/>
</dbReference>
<evidence type="ECO:0000313" key="3">
    <source>
        <dbReference type="EMBL" id="GBG89440.1"/>
    </source>
</evidence>
<dbReference type="InterPro" id="IPR036372">
    <property type="entry name" value="BEACH_dom_sf"/>
</dbReference>
<dbReference type="PANTHER" id="PTHR46866">
    <property type="entry name" value="GH12955P"/>
    <property type="match status" value="1"/>
</dbReference>
<comment type="caution">
    <text evidence="3">The sequence shown here is derived from an EMBL/GenBank/DDBJ whole genome shotgun (WGS) entry which is preliminary data.</text>
</comment>
<proteinExistence type="predicted"/>
<dbReference type="OrthoDB" id="29306at2759"/>
<feature type="compositionally biased region" description="Basic and acidic residues" evidence="1">
    <location>
        <begin position="1"/>
        <end position="10"/>
    </location>
</feature>
<dbReference type="PANTHER" id="PTHR46866:SF1">
    <property type="entry name" value="GH12955P"/>
    <property type="match status" value="1"/>
</dbReference>
<dbReference type="SUPFAM" id="SSF81837">
    <property type="entry name" value="BEACH domain"/>
    <property type="match status" value="1"/>
</dbReference>
<sequence length="267" mass="30646">MKSDGSREAEGNEQDGDEKGARGEGKHRETFVDAVCRLTNEPRCSGTALPDMQEQEVQVGSEGRRKSAHHFLAMEESLLEDVDWPEAVRSWQRGELSNYDYLLILNYLAGRRWGDRCFHTVMPWVIDMSVKPGMGQGTAGWRDLTKSKWRLAKGDEQLDFTYSSSETPHHISDECLSELAVCIYKARRLPLWILKQQVRSVYEPNEYPSSMSRLYEWTPDECIPEFFTDADIFVSRHEGMSDLAVPEWACDCTDFISLHRGVCLFFS</sequence>
<feature type="region of interest" description="Disordered" evidence="1">
    <location>
        <begin position="1"/>
        <end position="27"/>
    </location>
</feature>
<feature type="compositionally biased region" description="Basic and acidic residues" evidence="1">
    <location>
        <begin position="17"/>
        <end position="27"/>
    </location>
</feature>
<protein>
    <recommendedName>
        <fullName evidence="2">BEACH domain-containing protein</fullName>
    </recommendedName>
</protein>
<dbReference type="EMBL" id="BFEA01000737">
    <property type="protein sequence ID" value="GBG89440.1"/>
    <property type="molecule type" value="Genomic_DNA"/>
</dbReference>
<evidence type="ECO:0000313" key="4">
    <source>
        <dbReference type="Proteomes" id="UP000265515"/>
    </source>
</evidence>
<evidence type="ECO:0000259" key="2">
    <source>
        <dbReference type="SMART" id="SM01026"/>
    </source>
</evidence>
<dbReference type="SMART" id="SM01026">
    <property type="entry name" value="Beach"/>
    <property type="match status" value="1"/>
</dbReference>
<keyword evidence="4" id="KW-1185">Reference proteome</keyword>
<accession>A0A388M4C5</accession>
<dbReference type="Gramene" id="GBG89440">
    <property type="protein sequence ID" value="GBG89440"/>
    <property type="gene ID" value="CBR_g49230"/>
</dbReference>
<reference evidence="3 4" key="1">
    <citation type="journal article" date="2018" name="Cell">
        <title>The Chara Genome: Secondary Complexity and Implications for Plant Terrestrialization.</title>
        <authorList>
            <person name="Nishiyama T."/>
            <person name="Sakayama H."/>
            <person name="Vries J.D."/>
            <person name="Buschmann H."/>
            <person name="Saint-Marcoux D."/>
            <person name="Ullrich K.K."/>
            <person name="Haas F.B."/>
            <person name="Vanderstraeten L."/>
            <person name="Becker D."/>
            <person name="Lang D."/>
            <person name="Vosolsobe S."/>
            <person name="Rombauts S."/>
            <person name="Wilhelmsson P.K.I."/>
            <person name="Janitza P."/>
            <person name="Kern R."/>
            <person name="Heyl A."/>
            <person name="Rumpler F."/>
            <person name="Villalobos L.I.A.C."/>
            <person name="Clay J.M."/>
            <person name="Skokan R."/>
            <person name="Toyoda A."/>
            <person name="Suzuki Y."/>
            <person name="Kagoshima H."/>
            <person name="Schijlen E."/>
            <person name="Tajeshwar N."/>
            <person name="Catarino B."/>
            <person name="Hetherington A.J."/>
            <person name="Saltykova A."/>
            <person name="Bonnot C."/>
            <person name="Breuninger H."/>
            <person name="Symeonidi A."/>
            <person name="Radhakrishnan G.V."/>
            <person name="Van Nieuwerburgh F."/>
            <person name="Deforce D."/>
            <person name="Chang C."/>
            <person name="Karol K.G."/>
            <person name="Hedrich R."/>
            <person name="Ulvskov P."/>
            <person name="Glockner G."/>
            <person name="Delwiche C.F."/>
            <person name="Petrasek J."/>
            <person name="Van de Peer Y."/>
            <person name="Friml J."/>
            <person name="Beilby M."/>
            <person name="Dolan L."/>
            <person name="Kohara Y."/>
            <person name="Sugano S."/>
            <person name="Fujiyama A."/>
            <person name="Delaux P.-M."/>
            <person name="Quint M."/>
            <person name="TheiBen G."/>
            <person name="Hagemann M."/>
            <person name="Harholt J."/>
            <person name="Dunand C."/>
            <person name="Zachgo S."/>
            <person name="Langdale J."/>
            <person name="Maumus F."/>
            <person name="Straeten D.V.D."/>
            <person name="Gould S.B."/>
            <person name="Rensing S.A."/>
        </authorList>
    </citation>
    <scope>NUCLEOTIDE SEQUENCE [LARGE SCALE GENOMIC DNA]</scope>
    <source>
        <strain evidence="3 4">S276</strain>
    </source>
</reference>
<organism evidence="3 4">
    <name type="scientific">Chara braunii</name>
    <name type="common">Braun's stonewort</name>
    <dbReference type="NCBI Taxonomy" id="69332"/>
    <lineage>
        <taxon>Eukaryota</taxon>
        <taxon>Viridiplantae</taxon>
        <taxon>Streptophyta</taxon>
        <taxon>Charophyceae</taxon>
        <taxon>Charales</taxon>
        <taxon>Characeae</taxon>
        <taxon>Chara</taxon>
    </lineage>
</organism>
<feature type="domain" description="BEACH" evidence="2">
    <location>
        <begin position="88"/>
        <end position="267"/>
    </location>
</feature>
<evidence type="ECO:0000256" key="1">
    <source>
        <dbReference type="SAM" id="MobiDB-lite"/>
    </source>
</evidence>